<feature type="chain" id="PRO_5045167746" description="ASP external chaperone domain-containing protein" evidence="1">
    <location>
        <begin position="19"/>
        <end position="147"/>
    </location>
</feature>
<dbReference type="EMBL" id="JAHEPS010000008">
    <property type="protein sequence ID" value="MBT1446101.1"/>
    <property type="molecule type" value="Genomic_DNA"/>
</dbReference>
<organism evidence="3 4">
    <name type="scientific">Shewanella jiangmenensis</name>
    <dbReference type="NCBI Taxonomy" id="2837387"/>
    <lineage>
        <taxon>Bacteria</taxon>
        <taxon>Pseudomonadati</taxon>
        <taxon>Pseudomonadota</taxon>
        <taxon>Gammaproteobacteria</taxon>
        <taxon>Alteromonadales</taxon>
        <taxon>Shewanellaceae</taxon>
        <taxon>Shewanella</taxon>
    </lineage>
</organism>
<dbReference type="RefSeq" id="WP_214508300.1">
    <property type="nucleotide sequence ID" value="NZ_JAHEPS010000008.1"/>
</dbReference>
<evidence type="ECO:0000313" key="3">
    <source>
        <dbReference type="EMBL" id="MBT1446101.1"/>
    </source>
</evidence>
<sequence>MKKMILLCAGLFAGNLMAANNLPTAAELAAAELASAPAEAAYPLTINGEKFLKTGNAASLLAGEEVLDESGFKSLRASGELVVRLGSASADALAAAHGVTVVNTYDNFAVVKAAAGADLLALSAAIAADAGVEGVSVHLIDLTNGVQ</sequence>
<dbReference type="Pfam" id="PF18492">
    <property type="entry name" value="ORF_2_N"/>
    <property type="match status" value="1"/>
</dbReference>
<evidence type="ECO:0000259" key="2">
    <source>
        <dbReference type="Pfam" id="PF18492"/>
    </source>
</evidence>
<keyword evidence="1" id="KW-0732">Signal</keyword>
<proteinExistence type="predicted"/>
<keyword evidence="4" id="KW-1185">Reference proteome</keyword>
<accession>A0ABS5V8V1</accession>
<feature type="domain" description="ASP external chaperone" evidence="2">
    <location>
        <begin position="51"/>
        <end position="142"/>
    </location>
</feature>
<reference evidence="3 4" key="1">
    <citation type="submission" date="2021-05" db="EMBL/GenBank/DDBJ databases">
        <title>Shewanella sp. JM162201.</title>
        <authorList>
            <person name="Xu S."/>
            <person name="Li A."/>
        </authorList>
    </citation>
    <scope>NUCLEOTIDE SEQUENCE [LARGE SCALE GENOMIC DNA]</scope>
    <source>
        <strain evidence="3 4">JM162201</strain>
    </source>
</reference>
<dbReference type="Proteomes" id="UP001195903">
    <property type="component" value="Unassembled WGS sequence"/>
</dbReference>
<name>A0ABS5V8V1_9GAMM</name>
<protein>
    <recommendedName>
        <fullName evidence="2">ASP external chaperone domain-containing protein</fullName>
    </recommendedName>
</protein>
<dbReference type="InterPro" id="IPR040536">
    <property type="entry name" value="ASPCH"/>
</dbReference>
<comment type="caution">
    <text evidence="3">The sequence shown here is derived from an EMBL/GenBank/DDBJ whole genome shotgun (WGS) entry which is preliminary data.</text>
</comment>
<evidence type="ECO:0000313" key="4">
    <source>
        <dbReference type="Proteomes" id="UP001195903"/>
    </source>
</evidence>
<gene>
    <name evidence="3" type="ORF">KJI95_16515</name>
</gene>
<feature type="signal peptide" evidence="1">
    <location>
        <begin position="1"/>
        <end position="18"/>
    </location>
</feature>
<evidence type="ECO:0000256" key="1">
    <source>
        <dbReference type="SAM" id="SignalP"/>
    </source>
</evidence>